<feature type="region of interest" description="Disordered" evidence="1">
    <location>
        <begin position="1"/>
        <end position="97"/>
    </location>
</feature>
<feature type="compositionally biased region" description="Low complexity" evidence="1">
    <location>
        <begin position="35"/>
        <end position="49"/>
    </location>
</feature>
<feature type="compositionally biased region" description="Gly residues" evidence="1">
    <location>
        <begin position="88"/>
        <end position="97"/>
    </location>
</feature>
<feature type="compositionally biased region" description="Polar residues" evidence="1">
    <location>
        <begin position="13"/>
        <end position="22"/>
    </location>
</feature>
<sequence>MIQKNKYDFLFSSGGQPPNGQTVGDLVTPPPTSNGPPQQHGTPPGGSHPIPTLGAHRIPMMPPPPGMQFRPPFGHPHGPGAPPFFPHGPGGAMHGER</sequence>
<proteinExistence type="predicted"/>
<protein>
    <submittedName>
        <fullName evidence="2">Uncharacterized protein</fullName>
    </submittedName>
</protein>
<organism evidence="2 3">
    <name type="scientific">Rotaria magnacalcarata</name>
    <dbReference type="NCBI Taxonomy" id="392030"/>
    <lineage>
        <taxon>Eukaryota</taxon>
        <taxon>Metazoa</taxon>
        <taxon>Spiralia</taxon>
        <taxon>Gnathifera</taxon>
        <taxon>Rotifera</taxon>
        <taxon>Eurotatoria</taxon>
        <taxon>Bdelloidea</taxon>
        <taxon>Philodinida</taxon>
        <taxon>Philodinidae</taxon>
        <taxon>Rotaria</taxon>
    </lineage>
</organism>
<evidence type="ECO:0000256" key="1">
    <source>
        <dbReference type="SAM" id="MobiDB-lite"/>
    </source>
</evidence>
<dbReference type="AlphaFoldDB" id="A0A8S3JDR7"/>
<comment type="caution">
    <text evidence="2">The sequence shown here is derived from an EMBL/GenBank/DDBJ whole genome shotgun (WGS) entry which is preliminary data.</text>
</comment>
<dbReference type="EMBL" id="CAJOBI010345560">
    <property type="protein sequence ID" value="CAF5217521.1"/>
    <property type="molecule type" value="Genomic_DNA"/>
</dbReference>
<reference evidence="2" key="1">
    <citation type="submission" date="2021-02" db="EMBL/GenBank/DDBJ databases">
        <authorList>
            <person name="Nowell W R."/>
        </authorList>
    </citation>
    <scope>NUCLEOTIDE SEQUENCE</scope>
</reference>
<feature type="compositionally biased region" description="Low complexity" evidence="1">
    <location>
        <begin position="67"/>
        <end position="78"/>
    </location>
</feature>
<evidence type="ECO:0000313" key="3">
    <source>
        <dbReference type="Proteomes" id="UP000676336"/>
    </source>
</evidence>
<accession>A0A8S3JDR7</accession>
<gene>
    <name evidence="2" type="ORF">SMN809_LOCUS80524</name>
</gene>
<feature type="non-terminal residue" evidence="2">
    <location>
        <position position="97"/>
    </location>
</feature>
<name>A0A8S3JDR7_9BILA</name>
<dbReference type="Proteomes" id="UP000676336">
    <property type="component" value="Unassembled WGS sequence"/>
</dbReference>
<evidence type="ECO:0000313" key="2">
    <source>
        <dbReference type="EMBL" id="CAF5217521.1"/>
    </source>
</evidence>